<dbReference type="Proteomes" id="UP001163105">
    <property type="component" value="Unassembled WGS sequence"/>
</dbReference>
<keyword evidence="4 6" id="KW-0472">Membrane</keyword>
<evidence type="ECO:0000313" key="8">
    <source>
        <dbReference type="EMBL" id="KAJ6447149.1"/>
    </source>
</evidence>
<dbReference type="EMBL" id="JAQHRD010000001">
    <property type="protein sequence ID" value="KAJ6447149.1"/>
    <property type="molecule type" value="Genomic_DNA"/>
</dbReference>
<feature type="transmembrane region" description="Helical" evidence="6">
    <location>
        <begin position="45"/>
        <end position="66"/>
    </location>
</feature>
<evidence type="ECO:0000256" key="4">
    <source>
        <dbReference type="ARBA" id="ARBA00023136"/>
    </source>
</evidence>
<name>A0AB34G6H0_9HYPO</name>
<evidence type="ECO:0000256" key="5">
    <source>
        <dbReference type="SAM" id="MobiDB-lite"/>
    </source>
</evidence>
<feature type="transmembrane region" description="Helical" evidence="6">
    <location>
        <begin position="118"/>
        <end position="140"/>
    </location>
</feature>
<accession>A0AB34G6H0</accession>
<sequence length="185" mass="20185">MNARRALQAGAGFCHFIIFASAVIVMALVASFLDGSSFRGYRVVYLEVISVFTLFIYLFAMFFPLSRSYRGYMAPVDWLFTYAWIAAFVFASQVWSGGNCANEEPTSSSCAKKKTVEAFTFIAFWFLLLNMMLEGALFVLTDDDKHAAAKGPAAAKERPGTAETDASGAQPPTQSEAYTAARNGA</sequence>
<evidence type="ECO:0000256" key="1">
    <source>
        <dbReference type="ARBA" id="ARBA00004141"/>
    </source>
</evidence>
<evidence type="ECO:0000313" key="9">
    <source>
        <dbReference type="Proteomes" id="UP001163105"/>
    </source>
</evidence>
<dbReference type="PANTHER" id="PTHR39608">
    <property type="entry name" value="INTEGRAL MEMBRANE PROTEIN (AFU_ORTHOLOGUE AFUA_5G08640)"/>
    <property type="match status" value="1"/>
</dbReference>
<comment type="caution">
    <text evidence="8">The sequence shown here is derived from an EMBL/GenBank/DDBJ whole genome shotgun (WGS) entry which is preliminary data.</text>
</comment>
<organism evidence="8 9">
    <name type="scientific">Purpureocillium lavendulum</name>
    <dbReference type="NCBI Taxonomy" id="1247861"/>
    <lineage>
        <taxon>Eukaryota</taxon>
        <taxon>Fungi</taxon>
        <taxon>Dikarya</taxon>
        <taxon>Ascomycota</taxon>
        <taxon>Pezizomycotina</taxon>
        <taxon>Sordariomycetes</taxon>
        <taxon>Hypocreomycetidae</taxon>
        <taxon>Hypocreales</taxon>
        <taxon>Ophiocordycipitaceae</taxon>
        <taxon>Purpureocillium</taxon>
    </lineage>
</organism>
<evidence type="ECO:0000259" key="7">
    <source>
        <dbReference type="Pfam" id="PF01284"/>
    </source>
</evidence>
<evidence type="ECO:0000256" key="2">
    <source>
        <dbReference type="ARBA" id="ARBA00022692"/>
    </source>
</evidence>
<evidence type="ECO:0000256" key="3">
    <source>
        <dbReference type="ARBA" id="ARBA00022989"/>
    </source>
</evidence>
<dbReference type="AlphaFoldDB" id="A0AB34G6H0"/>
<dbReference type="PANTHER" id="PTHR39608:SF2">
    <property type="entry name" value="MARVEL DOMAIN-CONTAINING PROTEIN"/>
    <property type="match status" value="1"/>
</dbReference>
<proteinExistence type="predicted"/>
<feature type="domain" description="MARVEL" evidence="7">
    <location>
        <begin position="12"/>
        <end position="132"/>
    </location>
</feature>
<dbReference type="GO" id="GO:0016020">
    <property type="term" value="C:membrane"/>
    <property type="evidence" value="ECO:0007669"/>
    <property type="project" value="UniProtKB-SubCell"/>
</dbReference>
<keyword evidence="9" id="KW-1185">Reference proteome</keyword>
<feature type="transmembrane region" description="Helical" evidence="6">
    <location>
        <begin position="12"/>
        <end position="33"/>
    </location>
</feature>
<feature type="transmembrane region" description="Helical" evidence="6">
    <location>
        <begin position="78"/>
        <end position="98"/>
    </location>
</feature>
<reference evidence="8" key="1">
    <citation type="submission" date="2023-01" db="EMBL/GenBank/DDBJ databases">
        <title>The growth and conidiation of Purpureocillium lavendulum are regulated by nitrogen source and histone H3K14 acetylation.</title>
        <authorList>
            <person name="Tang P."/>
            <person name="Han J."/>
            <person name="Zhang C."/>
            <person name="Tang P."/>
            <person name="Qi F."/>
            <person name="Zhang K."/>
            <person name="Liang L."/>
        </authorList>
    </citation>
    <scope>NUCLEOTIDE SEQUENCE</scope>
    <source>
        <strain evidence="8">YMF1.00683</strain>
    </source>
</reference>
<comment type="subcellular location">
    <subcellularLocation>
        <location evidence="1">Membrane</location>
        <topology evidence="1">Multi-pass membrane protein</topology>
    </subcellularLocation>
</comment>
<gene>
    <name evidence="8" type="ORF">O9K51_01924</name>
</gene>
<dbReference type="Pfam" id="PF01284">
    <property type="entry name" value="MARVEL"/>
    <property type="match status" value="1"/>
</dbReference>
<dbReference type="InterPro" id="IPR008253">
    <property type="entry name" value="Marvel"/>
</dbReference>
<protein>
    <submittedName>
        <fullName evidence="8">Succinate dehydrogenase</fullName>
    </submittedName>
</protein>
<feature type="region of interest" description="Disordered" evidence="5">
    <location>
        <begin position="150"/>
        <end position="185"/>
    </location>
</feature>
<evidence type="ECO:0000256" key="6">
    <source>
        <dbReference type="SAM" id="Phobius"/>
    </source>
</evidence>
<keyword evidence="3 6" id="KW-1133">Transmembrane helix</keyword>
<keyword evidence="2 6" id="KW-0812">Transmembrane</keyword>